<organism evidence="2 3">
    <name type="scientific">Sorangium cellulosum</name>
    <name type="common">Polyangium cellulosum</name>
    <dbReference type="NCBI Taxonomy" id="56"/>
    <lineage>
        <taxon>Bacteria</taxon>
        <taxon>Pseudomonadati</taxon>
        <taxon>Myxococcota</taxon>
        <taxon>Polyangia</taxon>
        <taxon>Polyangiales</taxon>
        <taxon>Polyangiaceae</taxon>
        <taxon>Sorangium</taxon>
    </lineage>
</organism>
<evidence type="ECO:0000256" key="1">
    <source>
        <dbReference type="SAM" id="MobiDB-lite"/>
    </source>
</evidence>
<evidence type="ECO:0000313" key="3">
    <source>
        <dbReference type="Proteomes" id="UP000238348"/>
    </source>
</evidence>
<feature type="region of interest" description="Disordered" evidence="1">
    <location>
        <begin position="33"/>
        <end position="55"/>
    </location>
</feature>
<reference evidence="2 3" key="1">
    <citation type="submission" date="2015-09" db="EMBL/GenBank/DDBJ databases">
        <title>Sorangium comparison.</title>
        <authorList>
            <person name="Zaburannyi N."/>
            <person name="Bunk B."/>
            <person name="Overmann J."/>
            <person name="Mueller R."/>
        </authorList>
    </citation>
    <scope>NUCLEOTIDE SEQUENCE [LARGE SCALE GENOMIC DNA]</scope>
    <source>
        <strain evidence="2 3">So ce26</strain>
    </source>
</reference>
<proteinExistence type="predicted"/>
<dbReference type="Proteomes" id="UP000238348">
    <property type="component" value="Chromosome"/>
</dbReference>
<protein>
    <submittedName>
        <fullName evidence="2">Uncharacterized protein</fullName>
    </submittedName>
</protein>
<accession>A0A2L0FBZ2</accession>
<dbReference type="OrthoDB" id="5475831at2"/>
<gene>
    <name evidence="2" type="ORF">SOCE26_106710</name>
</gene>
<dbReference type="AlphaFoldDB" id="A0A2L0FBZ2"/>
<dbReference type="EMBL" id="CP012673">
    <property type="protein sequence ID" value="AUX49126.1"/>
    <property type="molecule type" value="Genomic_DNA"/>
</dbReference>
<feature type="compositionally biased region" description="Polar residues" evidence="1">
    <location>
        <begin position="39"/>
        <end position="48"/>
    </location>
</feature>
<name>A0A2L0FBZ2_SORCE</name>
<evidence type="ECO:0000313" key="2">
    <source>
        <dbReference type="EMBL" id="AUX49126.1"/>
    </source>
</evidence>
<dbReference type="RefSeq" id="WP_104986888.1">
    <property type="nucleotide sequence ID" value="NZ_CP012673.1"/>
</dbReference>
<sequence length="117" mass="12866">MRDSGTSFAYWRLTDVDDAGRFREGQRRNPVWGECAPASFSSETTQGFTGHESDDELGLVNMKGRIYGAPVKTGRRKQVRTEEMETQILTIQVLPWEGAAPQEAESCAGRGDPAGEA</sequence>